<name>A0A4C1U8Z2_EUMVA</name>
<dbReference type="EMBL" id="BGZK01000144">
    <property type="protein sequence ID" value="GBP22855.1"/>
    <property type="molecule type" value="Genomic_DNA"/>
</dbReference>
<accession>A0A4C1U8Z2</accession>
<comment type="caution">
    <text evidence="1">The sequence shown here is derived from an EMBL/GenBank/DDBJ whole genome shotgun (WGS) entry which is preliminary data.</text>
</comment>
<keyword evidence="2" id="KW-1185">Reference proteome</keyword>
<evidence type="ECO:0000313" key="1">
    <source>
        <dbReference type="EMBL" id="GBP22855.1"/>
    </source>
</evidence>
<dbReference type="Proteomes" id="UP000299102">
    <property type="component" value="Unassembled WGS sequence"/>
</dbReference>
<sequence>MLLAPSASELQKMVLKMNDSIKKRGLKANASETKVMVFERGESTTECAILIEVKAGYGSRKMKVGSMLHSMCGVSQKDRCRNSDVRGRCGLKEDVVTAAIREHYLMRSAYEACNNFGNLNDKGTDDKIYDVFGAIKRKSKNGNPDSPRISYKLTNCHRPLPTHSPRLPLCPRLHAPNTPSTWIWITDHVVNHDPDPGSDLNSIPLKLP</sequence>
<gene>
    <name evidence="1" type="ORF">EVAR_17209_1</name>
</gene>
<dbReference type="OrthoDB" id="425681at2759"/>
<reference evidence="1 2" key="1">
    <citation type="journal article" date="2019" name="Commun. Biol.">
        <title>The bagworm genome reveals a unique fibroin gene that provides high tensile strength.</title>
        <authorList>
            <person name="Kono N."/>
            <person name="Nakamura H."/>
            <person name="Ohtoshi R."/>
            <person name="Tomita M."/>
            <person name="Numata K."/>
            <person name="Arakawa K."/>
        </authorList>
    </citation>
    <scope>NUCLEOTIDE SEQUENCE [LARGE SCALE GENOMIC DNA]</scope>
</reference>
<evidence type="ECO:0000313" key="2">
    <source>
        <dbReference type="Proteomes" id="UP000299102"/>
    </source>
</evidence>
<dbReference type="AlphaFoldDB" id="A0A4C1U8Z2"/>
<proteinExistence type="predicted"/>
<protein>
    <submittedName>
        <fullName evidence="1">Uncharacterized protein</fullName>
    </submittedName>
</protein>
<organism evidence="1 2">
    <name type="scientific">Eumeta variegata</name>
    <name type="common">Bagworm moth</name>
    <name type="synonym">Eumeta japonica</name>
    <dbReference type="NCBI Taxonomy" id="151549"/>
    <lineage>
        <taxon>Eukaryota</taxon>
        <taxon>Metazoa</taxon>
        <taxon>Ecdysozoa</taxon>
        <taxon>Arthropoda</taxon>
        <taxon>Hexapoda</taxon>
        <taxon>Insecta</taxon>
        <taxon>Pterygota</taxon>
        <taxon>Neoptera</taxon>
        <taxon>Endopterygota</taxon>
        <taxon>Lepidoptera</taxon>
        <taxon>Glossata</taxon>
        <taxon>Ditrysia</taxon>
        <taxon>Tineoidea</taxon>
        <taxon>Psychidae</taxon>
        <taxon>Oiketicinae</taxon>
        <taxon>Eumeta</taxon>
    </lineage>
</organism>